<organism evidence="1 2">
    <name type="scientific">Paenibacillus roseus</name>
    <dbReference type="NCBI Taxonomy" id="2798579"/>
    <lineage>
        <taxon>Bacteria</taxon>
        <taxon>Bacillati</taxon>
        <taxon>Bacillota</taxon>
        <taxon>Bacilli</taxon>
        <taxon>Bacillales</taxon>
        <taxon>Paenibacillaceae</taxon>
        <taxon>Paenibacillus</taxon>
    </lineage>
</organism>
<comment type="caution">
    <text evidence="1">The sequence shown here is derived from an EMBL/GenBank/DDBJ whole genome shotgun (WGS) entry which is preliminary data.</text>
</comment>
<dbReference type="Proteomes" id="UP000640274">
    <property type="component" value="Unassembled WGS sequence"/>
</dbReference>
<proteinExistence type="predicted"/>
<dbReference type="EMBL" id="JAELUP010000008">
    <property type="protein sequence ID" value="MBJ6360453.1"/>
    <property type="molecule type" value="Genomic_DNA"/>
</dbReference>
<keyword evidence="2" id="KW-1185">Reference proteome</keyword>
<evidence type="ECO:0000313" key="1">
    <source>
        <dbReference type="EMBL" id="MBJ6360453.1"/>
    </source>
</evidence>
<protein>
    <submittedName>
        <fullName evidence="1">Transposase</fullName>
    </submittedName>
</protein>
<accession>A0A934J2V4</accession>
<evidence type="ECO:0000313" key="2">
    <source>
        <dbReference type="Proteomes" id="UP000640274"/>
    </source>
</evidence>
<dbReference type="AlphaFoldDB" id="A0A934J2V4"/>
<dbReference type="RefSeq" id="WP_199018004.1">
    <property type="nucleotide sequence ID" value="NZ_JAELUP010000008.1"/>
</dbReference>
<reference evidence="1" key="1">
    <citation type="submission" date="2020-12" db="EMBL/GenBank/DDBJ databases">
        <authorList>
            <person name="Huq M.A."/>
        </authorList>
    </citation>
    <scope>NUCLEOTIDE SEQUENCE</scope>
    <source>
        <strain evidence="1">MAHUQ-46</strain>
    </source>
</reference>
<gene>
    <name evidence="1" type="ORF">JFN88_03835</name>
</gene>
<name>A0A934J2V4_9BACL</name>
<sequence length="94" mass="10918">MSKKANHYDMEPVTGEKVKVDGVYENEAGREEELNRGETFPADLILGSTEWKLTQYSFDNHHDGETDPRLVPKKDSEKEIKITHPRRHLIRGDR</sequence>